<dbReference type="CDD" id="cd00200">
    <property type="entry name" value="WD40"/>
    <property type="match status" value="1"/>
</dbReference>
<dbReference type="InterPro" id="IPR045241">
    <property type="entry name" value="Prp46/PLRG1-like"/>
</dbReference>
<dbReference type="PRINTS" id="PR00320">
    <property type="entry name" value="GPROTEINBRPT"/>
</dbReference>
<dbReference type="PROSITE" id="PS50294">
    <property type="entry name" value="WD_REPEATS_REGION"/>
    <property type="match status" value="5"/>
</dbReference>
<comment type="function">
    <text evidence="4">Involved in pre-mRNA splicing as component of the spliceosome. Component of the PRP19-CDC5L complex that forms an integral part of the spliceosome and is required for activating pre-mRNA splicing. As a component of the minor spliceosome, involved in the splicing of U12-type introns in pre-mRNAs.</text>
</comment>
<evidence type="ECO:0000313" key="9">
    <source>
        <dbReference type="Proteomes" id="UP000036681"/>
    </source>
</evidence>
<dbReference type="InterPro" id="IPR019775">
    <property type="entry name" value="WD40_repeat_CS"/>
</dbReference>
<dbReference type="PROSITE" id="PS50082">
    <property type="entry name" value="WD_REPEATS_2"/>
    <property type="match status" value="5"/>
</dbReference>
<evidence type="ECO:0000256" key="2">
    <source>
        <dbReference type="ARBA" id="ARBA00022737"/>
    </source>
</evidence>
<keyword evidence="1 7" id="KW-0853">WD repeat</keyword>
<evidence type="ECO:0000256" key="5">
    <source>
        <dbReference type="ARBA" id="ARBA00062641"/>
    </source>
</evidence>
<dbReference type="SMART" id="SM00320">
    <property type="entry name" value="WD40"/>
    <property type="match status" value="7"/>
</dbReference>
<protein>
    <recommendedName>
        <fullName evidence="6">Pleiotropic regulator 1</fullName>
    </recommendedName>
</protein>
<feature type="compositionally biased region" description="Pro residues" evidence="8">
    <location>
        <begin position="107"/>
        <end position="118"/>
    </location>
</feature>
<dbReference type="GO" id="GO:0071011">
    <property type="term" value="C:precatalytic spliceosome"/>
    <property type="evidence" value="ECO:0007669"/>
    <property type="project" value="TreeGrafter"/>
</dbReference>
<evidence type="ECO:0000256" key="6">
    <source>
        <dbReference type="ARBA" id="ARBA00073631"/>
    </source>
</evidence>
<sequence length="539" mass="59417">MSTDVSAPNAETPQSLSESSAQQQHEVETPQQKQLLNLVFRSMKRTHDFFFHDYATPPEPDTKADELWRAVKVRTEYGSVLKQVQEAKRRKEDELLNLPKNMTNGPGPAPPTAAPPSAPLAISESASADGPVYGFFYTILFLIACLPGGYIPSVGVVASLQEVHIVLALLTCFRIDELFLNRGSKELSTLPSTGRTEDSTMRAMLPARAPVMVKPKWHAPWKLYRVISGHTGWVRCVDVEPGNEWFATGGADRIVKIWDLASGKLRLSLTGHVSAVRACKVSHRHPFLFTGGEDKQVKCWDLEYNKVIRHYHGHLSAVQDLSIHPTLDILVTCARDATARVWDIRTKAQIHCFTGHTNTVASVVTQATDPQVITGSHDTTIRLWDLAAGRSIATLTHHKKSVRALTLHPSLYMFASGGADNIKQWKCPEGEFIQNLSGHNAIVNSLVCNEDGVLVSGGDNGTMYFWDWKSGFCFQKEQSKAQPGSIDSEAGVFAMAFDQSGSRLITAEADKTIKMYKEDETANIVPETGEKAHRSLGTS</sequence>
<dbReference type="InterPro" id="IPR015943">
    <property type="entry name" value="WD40/YVTN_repeat-like_dom_sf"/>
</dbReference>
<feature type="repeat" description="WD" evidence="7">
    <location>
        <begin position="311"/>
        <end position="352"/>
    </location>
</feature>
<evidence type="ECO:0000313" key="10">
    <source>
        <dbReference type="WBParaSite" id="ALUE_0001646701-mRNA-1"/>
    </source>
</evidence>
<feature type="region of interest" description="Disordered" evidence="8">
    <location>
        <begin position="98"/>
        <end position="120"/>
    </location>
</feature>
<comment type="similarity">
    <text evidence="3">Belongs to the WD repeat PRL1/PRL2 family.</text>
</comment>
<dbReference type="Proteomes" id="UP000036681">
    <property type="component" value="Unplaced"/>
</dbReference>
<dbReference type="AlphaFoldDB" id="A0A9J2Q3I2"/>
<dbReference type="GO" id="GO:0000974">
    <property type="term" value="C:Prp19 complex"/>
    <property type="evidence" value="ECO:0007669"/>
    <property type="project" value="TreeGrafter"/>
</dbReference>
<evidence type="ECO:0000256" key="1">
    <source>
        <dbReference type="ARBA" id="ARBA00022574"/>
    </source>
</evidence>
<evidence type="ECO:0000256" key="3">
    <source>
        <dbReference type="ARBA" id="ARBA00025726"/>
    </source>
</evidence>
<evidence type="ECO:0000256" key="7">
    <source>
        <dbReference type="PROSITE-ProRule" id="PRU00221"/>
    </source>
</evidence>
<dbReference type="PANTHER" id="PTHR19923">
    <property type="entry name" value="WD40 REPEAT PROTEINPRL1/PRL2-RELATED"/>
    <property type="match status" value="1"/>
</dbReference>
<dbReference type="FunFam" id="2.130.10.10:FF:000012">
    <property type="entry name" value="Putative pleiotropic regulator 1"/>
    <property type="match status" value="1"/>
</dbReference>
<evidence type="ECO:0000256" key="8">
    <source>
        <dbReference type="SAM" id="MobiDB-lite"/>
    </source>
</evidence>
<feature type="region of interest" description="Disordered" evidence="8">
    <location>
        <begin position="1"/>
        <end position="33"/>
    </location>
</feature>
<dbReference type="InterPro" id="IPR020472">
    <property type="entry name" value="WD40_PAC1"/>
</dbReference>
<dbReference type="InterPro" id="IPR001680">
    <property type="entry name" value="WD40_rpt"/>
</dbReference>
<proteinExistence type="inferred from homology"/>
<feature type="repeat" description="WD" evidence="7">
    <location>
        <begin position="227"/>
        <end position="268"/>
    </location>
</feature>
<dbReference type="InterPro" id="IPR036322">
    <property type="entry name" value="WD40_repeat_dom_sf"/>
</dbReference>
<dbReference type="PANTHER" id="PTHR19923:SF0">
    <property type="entry name" value="PLEIOTROPIC REGULATOR 1"/>
    <property type="match status" value="1"/>
</dbReference>
<feature type="repeat" description="WD" evidence="7">
    <location>
        <begin position="269"/>
        <end position="310"/>
    </location>
</feature>
<keyword evidence="9" id="KW-1185">Reference proteome</keyword>
<dbReference type="GO" id="GO:0071013">
    <property type="term" value="C:catalytic step 2 spliceosome"/>
    <property type="evidence" value="ECO:0007669"/>
    <property type="project" value="TreeGrafter"/>
</dbReference>
<evidence type="ECO:0000256" key="4">
    <source>
        <dbReference type="ARBA" id="ARBA00046238"/>
    </source>
</evidence>
<name>A0A9J2Q3I2_ASCLU</name>
<dbReference type="Pfam" id="PF00400">
    <property type="entry name" value="WD40"/>
    <property type="match status" value="7"/>
</dbReference>
<feature type="repeat" description="WD" evidence="7">
    <location>
        <begin position="436"/>
        <end position="476"/>
    </location>
</feature>
<organism evidence="9 10">
    <name type="scientific">Ascaris lumbricoides</name>
    <name type="common">Giant roundworm</name>
    <dbReference type="NCBI Taxonomy" id="6252"/>
    <lineage>
        <taxon>Eukaryota</taxon>
        <taxon>Metazoa</taxon>
        <taxon>Ecdysozoa</taxon>
        <taxon>Nematoda</taxon>
        <taxon>Chromadorea</taxon>
        <taxon>Rhabditida</taxon>
        <taxon>Spirurina</taxon>
        <taxon>Ascaridomorpha</taxon>
        <taxon>Ascaridoidea</taxon>
        <taxon>Ascarididae</taxon>
        <taxon>Ascaris</taxon>
    </lineage>
</organism>
<feature type="repeat" description="WD" evidence="7">
    <location>
        <begin position="353"/>
        <end position="394"/>
    </location>
</feature>
<dbReference type="PROSITE" id="PS00678">
    <property type="entry name" value="WD_REPEATS_1"/>
    <property type="match status" value="2"/>
</dbReference>
<reference evidence="10" key="1">
    <citation type="submission" date="2023-03" db="UniProtKB">
        <authorList>
            <consortium name="WormBaseParasite"/>
        </authorList>
    </citation>
    <scope>IDENTIFICATION</scope>
</reference>
<dbReference type="GO" id="GO:0000398">
    <property type="term" value="P:mRNA splicing, via spliceosome"/>
    <property type="evidence" value="ECO:0007669"/>
    <property type="project" value="InterPro"/>
</dbReference>
<dbReference type="Gene3D" id="2.130.10.10">
    <property type="entry name" value="YVTN repeat-like/Quinoprotein amine dehydrogenase"/>
    <property type="match status" value="1"/>
</dbReference>
<keyword evidence="2" id="KW-0677">Repeat</keyword>
<dbReference type="SUPFAM" id="SSF50978">
    <property type="entry name" value="WD40 repeat-like"/>
    <property type="match status" value="1"/>
</dbReference>
<dbReference type="WBParaSite" id="ALUE_0001646701-mRNA-1">
    <property type="protein sequence ID" value="ALUE_0001646701-mRNA-1"/>
    <property type="gene ID" value="ALUE_0001646701"/>
</dbReference>
<accession>A0A9J2Q3I2</accession>
<comment type="subunit">
    <text evidence="5">Identified in the spliceosome C complex. Component of the PRP19-CDC5L splicing complex composed of a core complex comprising a homotetramer of PRPF19, CDC5L, PLRG1 and BCAS2, and at least three less stably associated proteins CTNNBL1, CWC15 and HSPA8. Interacts (via its WD40 repeat domain) directly with CDC5L (via its C-terminal); the interaction is required for mRNA splicing but not for spliceosome assembly. Component of the minor spliceosome, which splices U12-type introns. Within this complex, interacts with CRIPT. Also interacts directly in the complex with BCAS2 and PRPF19. Interacts with USB1.</text>
</comment>